<dbReference type="InterPro" id="IPR011008">
    <property type="entry name" value="Dimeric_a/b-barrel"/>
</dbReference>
<accession>A0A926QL78</accession>
<dbReference type="AlphaFoldDB" id="A0A926QL78"/>
<dbReference type="Proteomes" id="UP000650466">
    <property type="component" value="Unassembled WGS sequence"/>
</dbReference>
<organism evidence="1 2">
    <name type="scientific">Paenibacillus sedimenti</name>
    <dbReference type="NCBI Taxonomy" id="2770274"/>
    <lineage>
        <taxon>Bacteria</taxon>
        <taxon>Bacillati</taxon>
        <taxon>Bacillota</taxon>
        <taxon>Bacilli</taxon>
        <taxon>Bacillales</taxon>
        <taxon>Paenibacillaceae</taxon>
        <taxon>Paenibacillus</taxon>
    </lineage>
</organism>
<dbReference type="EMBL" id="JACVVD010000006">
    <property type="protein sequence ID" value="MBD0382164.1"/>
    <property type="molecule type" value="Genomic_DNA"/>
</dbReference>
<name>A0A926QL78_9BACL</name>
<sequence length="98" mass="11329">MKLCMEVVSYRLKQEVSTETFMGHVNQLQKALNEVTGFVKREVFFNTEKGVWVEIVEWESPEAAKQGEAKIMQETFMVEAMALIDESTIQMHMVKQVV</sequence>
<comment type="caution">
    <text evidence="1">The sequence shown here is derived from an EMBL/GenBank/DDBJ whole genome shotgun (WGS) entry which is preliminary data.</text>
</comment>
<gene>
    <name evidence="1" type="ORF">ICC18_18765</name>
</gene>
<proteinExistence type="predicted"/>
<evidence type="ECO:0000313" key="2">
    <source>
        <dbReference type="Proteomes" id="UP000650466"/>
    </source>
</evidence>
<evidence type="ECO:0008006" key="3">
    <source>
        <dbReference type="Google" id="ProtNLM"/>
    </source>
</evidence>
<evidence type="ECO:0000313" key="1">
    <source>
        <dbReference type="EMBL" id="MBD0382164.1"/>
    </source>
</evidence>
<protein>
    <recommendedName>
        <fullName evidence="3">ABM domain-containing protein</fullName>
    </recommendedName>
</protein>
<keyword evidence="2" id="KW-1185">Reference proteome</keyword>
<reference evidence="1" key="1">
    <citation type="submission" date="2020-09" db="EMBL/GenBank/DDBJ databases">
        <title>Draft Genome Sequence of Paenibacillus sp. WST5.</title>
        <authorList>
            <person name="Bao Z."/>
        </authorList>
    </citation>
    <scope>NUCLEOTIDE SEQUENCE</scope>
    <source>
        <strain evidence="1">WST5</strain>
    </source>
</reference>
<dbReference type="SUPFAM" id="SSF54909">
    <property type="entry name" value="Dimeric alpha+beta barrel"/>
    <property type="match status" value="1"/>
</dbReference>
<dbReference type="RefSeq" id="WP_188175946.1">
    <property type="nucleotide sequence ID" value="NZ_JACVVD010000006.1"/>
</dbReference>